<dbReference type="SUPFAM" id="SSF53955">
    <property type="entry name" value="Lysozyme-like"/>
    <property type="match status" value="1"/>
</dbReference>
<evidence type="ECO:0000259" key="2">
    <source>
        <dbReference type="Pfam" id="PF18896"/>
    </source>
</evidence>
<reference evidence="3 4" key="1">
    <citation type="submission" date="2019-03" db="EMBL/GenBank/DDBJ databases">
        <title>Genomic Encyclopedia of Type Strains, Phase IV (KMG-IV): sequencing the most valuable type-strain genomes for metagenomic binning, comparative biology and taxonomic classification.</title>
        <authorList>
            <person name="Goeker M."/>
        </authorList>
    </citation>
    <scope>NUCLEOTIDE SEQUENCE [LARGE SCALE GENOMIC DNA]</scope>
    <source>
        <strain evidence="3 4">DSM 45361</strain>
    </source>
</reference>
<evidence type="ECO:0000313" key="4">
    <source>
        <dbReference type="Proteomes" id="UP000295444"/>
    </source>
</evidence>
<accession>A0A4R6S9A8</accession>
<gene>
    <name evidence="3" type="ORF">EV186_104577</name>
</gene>
<dbReference type="Proteomes" id="UP000295444">
    <property type="component" value="Unassembled WGS sequence"/>
</dbReference>
<dbReference type="InterPro" id="IPR023346">
    <property type="entry name" value="Lysozyme-like_dom_sf"/>
</dbReference>
<feature type="domain" description="Transglycosylase SLT" evidence="2">
    <location>
        <begin position="26"/>
        <end position="118"/>
    </location>
</feature>
<evidence type="ECO:0000313" key="3">
    <source>
        <dbReference type="EMBL" id="TDP96589.1"/>
    </source>
</evidence>
<feature type="region of interest" description="Disordered" evidence="1">
    <location>
        <begin position="135"/>
        <end position="168"/>
    </location>
</feature>
<feature type="compositionally biased region" description="Basic residues" evidence="1">
    <location>
        <begin position="135"/>
        <end position="148"/>
    </location>
</feature>
<dbReference type="Gene3D" id="1.10.530.10">
    <property type="match status" value="1"/>
</dbReference>
<dbReference type="Pfam" id="PF18896">
    <property type="entry name" value="SLT_3"/>
    <property type="match status" value="1"/>
</dbReference>
<proteinExistence type="predicted"/>
<protein>
    <submittedName>
        <fullName evidence="3">Transglycosylase-like protein with SLT domain</fullName>
    </submittedName>
</protein>
<comment type="caution">
    <text evidence="3">The sequence shown here is derived from an EMBL/GenBank/DDBJ whole genome shotgun (WGS) entry which is preliminary data.</text>
</comment>
<dbReference type="EMBL" id="SNXZ01000004">
    <property type="protein sequence ID" value="TDP96589.1"/>
    <property type="molecule type" value="Genomic_DNA"/>
</dbReference>
<evidence type="ECO:0000256" key="1">
    <source>
        <dbReference type="SAM" id="MobiDB-lite"/>
    </source>
</evidence>
<dbReference type="InterPro" id="IPR043992">
    <property type="entry name" value="SLT_3"/>
</dbReference>
<organism evidence="3 4">
    <name type="scientific">Labedaea rhizosphaerae</name>
    <dbReference type="NCBI Taxonomy" id="598644"/>
    <lineage>
        <taxon>Bacteria</taxon>
        <taxon>Bacillati</taxon>
        <taxon>Actinomycetota</taxon>
        <taxon>Actinomycetes</taxon>
        <taxon>Pseudonocardiales</taxon>
        <taxon>Pseudonocardiaceae</taxon>
        <taxon>Labedaea</taxon>
    </lineage>
</organism>
<dbReference type="AlphaFoldDB" id="A0A4R6S9A8"/>
<keyword evidence="4" id="KW-1185">Reference proteome</keyword>
<sequence>MQWVWARANRDRTLVHMSHLSAEQIANYAYRAGFRGTGLSTAVAVALAESGGDPKAHNGVPPDNSYGLWQINMIGALGPDRRHQYHLKSNDELFDPATNARVANSISSDGHDFGPWSTYTNGAYKKYLHKARVAAHHATKTHGGKKPHDRLTTGGKQPDGHSGGKGDYSVDTSMLGSYAGGSKQIAESLVSTDGKQLASIHGIAEHSFGRIGKESGFADALQSFGTSMHHQVDGISKNVTNLAHSVTKISKSYDDDDQQLAQQLLHMIE</sequence>
<name>A0A4R6S9A8_LABRH</name>